<organism evidence="1 2">
    <name type="scientific">Cytospora mali</name>
    <name type="common">Apple Valsa canker fungus</name>
    <name type="synonym">Valsa mali</name>
    <dbReference type="NCBI Taxonomy" id="578113"/>
    <lineage>
        <taxon>Eukaryota</taxon>
        <taxon>Fungi</taxon>
        <taxon>Dikarya</taxon>
        <taxon>Ascomycota</taxon>
        <taxon>Pezizomycotina</taxon>
        <taxon>Sordariomycetes</taxon>
        <taxon>Sordariomycetidae</taxon>
        <taxon>Diaporthales</taxon>
        <taxon>Cytosporaceae</taxon>
        <taxon>Cytospora</taxon>
    </lineage>
</organism>
<dbReference type="Proteomes" id="UP000078559">
    <property type="component" value="Chromosome 8"/>
</dbReference>
<accession>A0A194W745</accession>
<keyword evidence="2" id="KW-1185">Reference proteome</keyword>
<sequence length="908" mass="104339">MFPSFLVGRPSSRLSTHSAPSVGMLRLGLARHLTEAHQNVLSLNSCPRPPVLGRFFQTATQRIEPDAPDSRYYYGPRATINARRLKRLQYYLKFPPTDLLVQRLRNRDESLTWHAWEMTRLVARSQSPRLPVITHQFDLKQQDAAIETNVLKFLRAPARWRTRLLAMTSKGVDEDDLDHWIWILEAEDTDAKVERFLSSDRQKPIFILMAILRSDEQITKGSSLIGLYDYIARTFCVPSASFRQECSKIAPRRTLDNAFNMTPMHFRFLLKRLMYHCLRVWPSSIVIIARLVISYLRVIPDNPRPNKAYRRTGYADQCIVFNYALRTFRRTASISPLSNYRFNWKAQRILLSFSAGLPRPFIIDNLSYRAIRMVLLGLRKSQAEKQTAVRHSKTWPPYRRQLDGTDERRDTEDWLSRSVKAGILKRQQGYADDAVDVALDTLGGARLDETISIQTRSGAPRLWSGDRRSLSVFSTWAANVKATKNAFEAWQLFQEPPSPGMKPNFQVYAEMFSKLFAVEIDYISSILPGDAKEVYPPHHINLTEFERERLRPLSVDELYERMLRDGNRPVKHCLALLVRNAASVDEAAVYLRDSPLDKSAIADLTTSLSPTYDKLEQIPLKIFHAYIGLLCSSQGRRRWVHDPNQPQHIPQPEVLQKYDFLKRAIHLVCVRSGPRKRSAPAPWHTVMQSLAHNQLVLRPWCSQAEDDIATLKMMLTLFDAYKISEGLHPTPFDCLVRCTWKAVREDGVSSGPARSAKYQIATAHEILKSTFRELTAPVQAPSNSALDSPPPPLYHELSAAHVLKYLETMASLGDINEGVYVVDWVLSSWDRDSAILEHARDPGHKQWSMLREAFVCFRAFAEGSVSEQVMRSFEKRFEKLKSRGSTWSWPRTEDVDEYIIWRRSLGQG</sequence>
<proteinExistence type="predicted"/>
<dbReference type="EMBL" id="CM003105">
    <property type="protein sequence ID" value="KUI72321.1"/>
    <property type="molecule type" value="Genomic_DNA"/>
</dbReference>
<name>A0A194W745_CYTMA</name>
<protein>
    <submittedName>
        <fullName evidence="1">Uncharacterized protein</fullName>
    </submittedName>
</protein>
<dbReference type="OrthoDB" id="5376140at2759"/>
<dbReference type="AlphaFoldDB" id="A0A194W745"/>
<evidence type="ECO:0000313" key="1">
    <source>
        <dbReference type="EMBL" id="KUI72321.1"/>
    </source>
</evidence>
<gene>
    <name evidence="1" type="ORF">VM1G_07705</name>
</gene>
<evidence type="ECO:0000313" key="2">
    <source>
        <dbReference type="Proteomes" id="UP000078559"/>
    </source>
</evidence>
<reference evidence="1" key="1">
    <citation type="submission" date="2014-12" db="EMBL/GenBank/DDBJ databases">
        <title>Genome Sequence of Valsa Canker Pathogens Uncovers a Specific Adaption of Colonization on Woody Bark.</title>
        <authorList>
            <person name="Yin Z."/>
            <person name="Liu H."/>
            <person name="Gao X."/>
            <person name="Li Z."/>
            <person name="Song N."/>
            <person name="Ke X."/>
            <person name="Dai Q."/>
            <person name="Wu Y."/>
            <person name="Sun Y."/>
            <person name="Xu J.-R."/>
            <person name="Kang Z.K."/>
            <person name="Wang L."/>
            <person name="Huang L."/>
        </authorList>
    </citation>
    <scope>NUCLEOTIDE SEQUENCE [LARGE SCALE GENOMIC DNA]</scope>
    <source>
        <strain evidence="1">03-8</strain>
    </source>
</reference>